<keyword evidence="5 19" id="KW-0963">Cytoplasm</keyword>
<evidence type="ECO:0000256" key="3">
    <source>
        <dbReference type="ARBA" id="ARBA00007532"/>
    </source>
</evidence>
<dbReference type="InterPro" id="IPR016156">
    <property type="entry name" value="FAD/NAD-linked_Rdtase_dimer_sf"/>
</dbReference>
<dbReference type="GO" id="GO:0005829">
    <property type="term" value="C:cytosol"/>
    <property type="evidence" value="ECO:0007669"/>
    <property type="project" value="EnsemblMetazoa"/>
</dbReference>
<keyword evidence="23" id="KW-1185">Reference proteome</keyword>
<feature type="disulfide bond" description="Redox-active" evidence="17">
    <location>
        <begin position="64"/>
        <end position="69"/>
    </location>
</feature>
<evidence type="ECO:0000256" key="1">
    <source>
        <dbReference type="ARBA" id="ARBA00004173"/>
    </source>
</evidence>
<gene>
    <name evidence="22 24 25" type="ORF">SRAE_1000147300</name>
</gene>
<dbReference type="WBParaSite" id="SRAE_1000147300.1">
    <property type="protein sequence ID" value="SRAE_1000147300.1"/>
    <property type="gene ID" value="WBGene00258080"/>
</dbReference>
<evidence type="ECO:0000256" key="17">
    <source>
        <dbReference type="PIRSR" id="PIRSR000350-4"/>
    </source>
</evidence>
<evidence type="ECO:0000256" key="8">
    <source>
        <dbReference type="ARBA" id="ARBA00022857"/>
    </source>
</evidence>
<dbReference type="Proteomes" id="UP000035682">
    <property type="component" value="Unplaced"/>
</dbReference>
<dbReference type="EMBL" id="LN609528">
    <property type="protein sequence ID" value="CEF63210.1"/>
    <property type="molecule type" value="Genomic_DNA"/>
</dbReference>
<comment type="subunit">
    <text evidence="4">Homodimer.</text>
</comment>
<feature type="binding site" evidence="16">
    <location>
        <position position="272"/>
    </location>
    <ligand>
        <name>NAD(+)</name>
        <dbReference type="ChEBI" id="CHEBI:57540"/>
    </ligand>
</feature>
<organism evidence="22">
    <name type="scientific">Strongyloides ratti</name>
    <name type="common">Parasitic roundworm</name>
    <dbReference type="NCBI Taxonomy" id="34506"/>
    <lineage>
        <taxon>Eukaryota</taxon>
        <taxon>Metazoa</taxon>
        <taxon>Ecdysozoa</taxon>
        <taxon>Nematoda</taxon>
        <taxon>Chromadorea</taxon>
        <taxon>Rhabditida</taxon>
        <taxon>Tylenchina</taxon>
        <taxon>Panagrolaimomorpha</taxon>
        <taxon>Strongyloidoidea</taxon>
        <taxon>Strongyloididae</taxon>
        <taxon>Strongyloides</taxon>
    </lineage>
</organism>
<evidence type="ECO:0000313" key="23">
    <source>
        <dbReference type="Proteomes" id="UP000035682"/>
    </source>
</evidence>
<dbReference type="AlphaFoldDB" id="A0A090L0E0"/>
<keyword evidence="9 18" id="KW-0560">Oxidoreductase</keyword>
<evidence type="ECO:0000256" key="16">
    <source>
        <dbReference type="PIRSR" id="PIRSR000350-3"/>
    </source>
</evidence>
<evidence type="ECO:0000256" key="10">
    <source>
        <dbReference type="ARBA" id="ARBA00023128"/>
    </source>
</evidence>
<evidence type="ECO:0000256" key="2">
    <source>
        <dbReference type="ARBA" id="ARBA00004496"/>
    </source>
</evidence>
<dbReference type="InterPro" id="IPR046952">
    <property type="entry name" value="GSHR/TRXR-like"/>
</dbReference>
<name>A0A090L0E0_STRRB</name>
<dbReference type="Gene3D" id="3.30.390.30">
    <property type="match status" value="1"/>
</dbReference>
<evidence type="ECO:0000256" key="7">
    <source>
        <dbReference type="ARBA" id="ARBA00022827"/>
    </source>
</evidence>
<evidence type="ECO:0000256" key="11">
    <source>
        <dbReference type="ARBA" id="ARBA00023157"/>
    </source>
</evidence>
<dbReference type="FunFam" id="3.50.50.60:FF:000235">
    <property type="entry name" value="Glutathione reductase"/>
    <property type="match status" value="1"/>
</dbReference>
<keyword evidence="11" id="KW-1015">Disulfide bond</keyword>
<dbReference type="RefSeq" id="XP_024502412.1">
    <property type="nucleotide sequence ID" value="XM_024648433.1"/>
</dbReference>
<dbReference type="CTD" id="36375575"/>
<keyword evidence="16" id="KW-0520">NAD</keyword>
<dbReference type="GO" id="GO:0000303">
    <property type="term" value="P:response to superoxide"/>
    <property type="evidence" value="ECO:0007669"/>
    <property type="project" value="EnsemblMetazoa"/>
</dbReference>
<feature type="domain" description="Pyridine nucleotide-disulphide oxidoreductase dimerisation" evidence="20">
    <location>
        <begin position="349"/>
        <end position="459"/>
    </location>
</feature>
<dbReference type="GO" id="GO:0006749">
    <property type="term" value="P:glutathione metabolic process"/>
    <property type="evidence" value="ECO:0007669"/>
    <property type="project" value="EnsemblMetazoa"/>
</dbReference>
<dbReference type="SUPFAM" id="SSF51905">
    <property type="entry name" value="FAD/NAD(P)-binding domain"/>
    <property type="match status" value="1"/>
</dbReference>
<dbReference type="GO" id="GO:0045454">
    <property type="term" value="P:cell redox homeostasis"/>
    <property type="evidence" value="ECO:0007669"/>
    <property type="project" value="EnsemblMetazoa"/>
</dbReference>
<comment type="subcellular location">
    <subcellularLocation>
        <location evidence="2 19">Cytoplasm</location>
    </subcellularLocation>
    <subcellularLocation>
        <location evidence="1">Mitochondrion</location>
    </subcellularLocation>
</comment>
<comment type="function">
    <text evidence="14 19">Catalyzes the reduction of glutathione disulfide (GSSG) to reduced glutathione (GSH). Constitutes the major mechanism to maintain a high GSH:GSSG ratio in the cytosol.</text>
</comment>
<reference evidence="24" key="2">
    <citation type="submission" date="2020-12" db="UniProtKB">
        <authorList>
            <consortium name="WormBaseParasite"/>
        </authorList>
    </citation>
    <scope>IDENTIFICATION</scope>
</reference>
<evidence type="ECO:0000259" key="20">
    <source>
        <dbReference type="Pfam" id="PF02852"/>
    </source>
</evidence>
<accession>A0A090L0E0</accession>
<evidence type="ECO:0000313" key="25">
    <source>
        <dbReference type="WormBase" id="SRAE_1000147300"/>
    </source>
</evidence>
<dbReference type="Gene3D" id="3.50.50.60">
    <property type="entry name" value="FAD/NAD(P)-binding domain"/>
    <property type="match status" value="2"/>
</dbReference>
<dbReference type="InterPro" id="IPR023753">
    <property type="entry name" value="FAD/NAD-binding_dom"/>
</dbReference>
<feature type="binding site" evidence="16">
    <location>
        <position position="136"/>
    </location>
    <ligand>
        <name>FAD</name>
        <dbReference type="ChEBI" id="CHEBI:57692"/>
    </ligand>
</feature>
<keyword evidence="16" id="KW-0547">Nucleotide-binding</keyword>
<dbReference type="PROSITE" id="PS00076">
    <property type="entry name" value="PYRIDINE_REDOX_1"/>
    <property type="match status" value="1"/>
</dbReference>
<feature type="binding site" evidence="16">
    <location>
        <position position="73"/>
    </location>
    <ligand>
        <name>FAD</name>
        <dbReference type="ChEBI" id="CHEBI:57692"/>
    </ligand>
</feature>
<evidence type="ECO:0000256" key="12">
    <source>
        <dbReference type="ARBA" id="ARBA00023284"/>
    </source>
</evidence>
<dbReference type="InterPro" id="IPR004099">
    <property type="entry name" value="Pyr_nucl-diS_OxRdtase_dimer"/>
</dbReference>
<dbReference type="PRINTS" id="PR00411">
    <property type="entry name" value="PNDRDTASEI"/>
</dbReference>
<keyword evidence="12 18" id="KW-0676">Redox-active center</keyword>
<evidence type="ECO:0000256" key="13">
    <source>
        <dbReference type="ARBA" id="ARBA00049142"/>
    </source>
</evidence>
<comment type="catalytic activity">
    <reaction evidence="13 19">
        <text>2 glutathione + NADP(+) = glutathione disulfide + NADPH + H(+)</text>
        <dbReference type="Rhea" id="RHEA:11740"/>
        <dbReference type="ChEBI" id="CHEBI:15378"/>
        <dbReference type="ChEBI" id="CHEBI:57783"/>
        <dbReference type="ChEBI" id="CHEBI:57925"/>
        <dbReference type="ChEBI" id="CHEBI:58297"/>
        <dbReference type="ChEBI" id="CHEBI:58349"/>
        <dbReference type="EC" id="1.8.1.7"/>
    </reaction>
</comment>
<evidence type="ECO:0000256" key="4">
    <source>
        <dbReference type="ARBA" id="ARBA00011738"/>
    </source>
</evidence>
<evidence type="ECO:0000313" key="22">
    <source>
        <dbReference type="EMBL" id="CEF63210.1"/>
    </source>
</evidence>
<evidence type="ECO:0000256" key="6">
    <source>
        <dbReference type="ARBA" id="ARBA00022630"/>
    </source>
</evidence>
<evidence type="ECO:0000313" key="24">
    <source>
        <dbReference type="WBParaSite" id="SRAE_1000147300.1"/>
    </source>
</evidence>
<dbReference type="OrthoDB" id="5956163at2759"/>
<dbReference type="GO" id="GO:0042395">
    <property type="term" value="P:ecdysis, collagen and cuticulin-based cuticle"/>
    <property type="evidence" value="ECO:0007669"/>
    <property type="project" value="EnsemblMetazoa"/>
</dbReference>
<evidence type="ECO:0000256" key="9">
    <source>
        <dbReference type="ARBA" id="ARBA00023002"/>
    </source>
</evidence>
<comment type="cofactor">
    <cofactor evidence="16">
        <name>FAD</name>
        <dbReference type="ChEBI" id="CHEBI:57692"/>
    </cofactor>
    <text evidence="16">Binds 1 FAD per subunit.</text>
</comment>
<dbReference type="Pfam" id="PF07992">
    <property type="entry name" value="Pyr_redox_2"/>
    <property type="match status" value="1"/>
</dbReference>
<dbReference type="Pfam" id="PF02852">
    <property type="entry name" value="Pyr_redox_dim"/>
    <property type="match status" value="1"/>
</dbReference>
<dbReference type="OMA" id="MSKHYDY"/>
<keyword evidence="10" id="KW-0496">Mitochondrion</keyword>
<dbReference type="GO" id="GO:0050661">
    <property type="term" value="F:NADP binding"/>
    <property type="evidence" value="ECO:0007669"/>
    <property type="project" value="InterPro"/>
</dbReference>
<dbReference type="EC" id="1.8.1.7" evidence="19"/>
<keyword evidence="8 19" id="KW-0521">NADP</keyword>
<keyword evidence="7 16" id="KW-0274">FAD</keyword>
<evidence type="ECO:0000259" key="21">
    <source>
        <dbReference type="Pfam" id="PF07992"/>
    </source>
</evidence>
<dbReference type="STRING" id="34506.A0A090L0E0"/>
<reference evidence="22 23" key="1">
    <citation type="submission" date="2014-09" db="EMBL/GenBank/DDBJ databases">
        <authorList>
            <person name="Martin A.A."/>
        </authorList>
    </citation>
    <scope>NUCLEOTIDE SEQUENCE</scope>
    <source>
        <strain evidence="23">ED321</strain>
        <strain evidence="22">ED321 Heterogonic</strain>
    </source>
</reference>
<dbReference type="NCBIfam" id="NF004776">
    <property type="entry name" value="PRK06116.1"/>
    <property type="match status" value="1"/>
</dbReference>
<dbReference type="InterPro" id="IPR012999">
    <property type="entry name" value="Pyr_OxRdtase_I_AS"/>
</dbReference>
<dbReference type="WormBase" id="SRAE_1000147300">
    <property type="protein sequence ID" value="SRP04061"/>
    <property type="gene ID" value="WBGene00258080"/>
</dbReference>
<dbReference type="NCBIfam" id="TIGR01421">
    <property type="entry name" value="gluta_reduc_1"/>
    <property type="match status" value="1"/>
</dbReference>
<dbReference type="InterPro" id="IPR036188">
    <property type="entry name" value="FAD/NAD-bd_sf"/>
</dbReference>
<protein>
    <recommendedName>
        <fullName evidence="19">Glutathione reductase</fullName>
        <ecNumber evidence="19">1.8.1.7</ecNumber>
    </recommendedName>
</protein>
<dbReference type="PANTHER" id="PTHR42737">
    <property type="entry name" value="GLUTATHIONE REDUCTASE"/>
    <property type="match status" value="1"/>
</dbReference>
<dbReference type="eggNOG" id="KOG0405">
    <property type="taxonomic scope" value="Eukaryota"/>
</dbReference>
<dbReference type="PRINTS" id="PR00368">
    <property type="entry name" value="FADPNR"/>
</dbReference>
<evidence type="ECO:0000256" key="19">
    <source>
        <dbReference type="RuleBase" id="RU365016"/>
    </source>
</evidence>
<dbReference type="FunFam" id="3.50.50.60:FF:000671">
    <property type="entry name" value="Thioredoxin reductase 2, tandem duplicate 1"/>
    <property type="match status" value="1"/>
</dbReference>
<feature type="binding site" evidence="16">
    <location>
        <position position="313"/>
    </location>
    <ligand>
        <name>FAD</name>
        <dbReference type="ChEBI" id="CHEBI:57692"/>
    </ligand>
</feature>
<evidence type="ECO:0000256" key="18">
    <source>
        <dbReference type="RuleBase" id="RU003691"/>
    </source>
</evidence>
<keyword evidence="6 18" id="KW-0285">Flavoprotein</keyword>
<dbReference type="GO" id="GO:0034599">
    <property type="term" value="P:cellular response to oxidative stress"/>
    <property type="evidence" value="ECO:0007669"/>
    <property type="project" value="TreeGrafter"/>
</dbReference>
<dbReference type="FunFam" id="3.30.390.30:FF:000003">
    <property type="entry name" value="Glutathione reductase"/>
    <property type="match status" value="1"/>
</dbReference>
<proteinExistence type="inferred from homology"/>
<dbReference type="PIRSF" id="PIRSF000350">
    <property type="entry name" value="Mercury_reductase_MerA"/>
    <property type="match status" value="1"/>
</dbReference>
<evidence type="ECO:0000256" key="14">
    <source>
        <dbReference type="ARBA" id="ARBA00056905"/>
    </source>
</evidence>
<dbReference type="GO" id="GO:0050660">
    <property type="term" value="F:flavin adenine dinucleotide binding"/>
    <property type="evidence" value="ECO:0007669"/>
    <property type="project" value="InterPro"/>
</dbReference>
<feature type="domain" description="FAD/NAD(P)-binding" evidence="21">
    <location>
        <begin position="27"/>
        <end position="328"/>
    </location>
</feature>
<dbReference type="PANTHER" id="PTHR42737:SF2">
    <property type="entry name" value="GLUTATHIONE REDUCTASE"/>
    <property type="match status" value="1"/>
</dbReference>
<comment type="similarity">
    <text evidence="3 18">Belongs to the class-I pyridine nucleotide-disulfide oxidoreductase family.</text>
</comment>
<dbReference type="InterPro" id="IPR006322">
    <property type="entry name" value="Glutathione_Rdtase_euk/bac"/>
</dbReference>
<feature type="binding site" evidence="16">
    <location>
        <begin position="195"/>
        <end position="202"/>
    </location>
    <ligand>
        <name>NAD(+)</name>
        <dbReference type="ChEBI" id="CHEBI:57540"/>
    </ligand>
</feature>
<evidence type="ECO:0000256" key="15">
    <source>
        <dbReference type="PIRSR" id="PIRSR000350-2"/>
    </source>
</evidence>
<dbReference type="GO" id="GO:0005739">
    <property type="term" value="C:mitochondrion"/>
    <property type="evidence" value="ECO:0007669"/>
    <property type="project" value="UniProtKB-SubCell"/>
</dbReference>
<dbReference type="GO" id="GO:0004362">
    <property type="term" value="F:glutathione-disulfide reductase (NADPH) activity"/>
    <property type="evidence" value="ECO:0007669"/>
    <property type="project" value="UniProtKB-EC"/>
</dbReference>
<dbReference type="SUPFAM" id="SSF55424">
    <property type="entry name" value="FAD/NAD-linked reductases, dimerisation (C-terminal) domain"/>
    <property type="match status" value="1"/>
</dbReference>
<evidence type="ECO:0000256" key="5">
    <source>
        <dbReference type="ARBA" id="ARBA00022490"/>
    </source>
</evidence>
<feature type="active site" description="Proton acceptor" evidence="15">
    <location>
        <position position="449"/>
    </location>
</feature>
<dbReference type="GeneID" id="36375575"/>
<sequence>MILNNLKLLPRNINGIFRSYMSSVKEFDYLVIGGGSGGIASARRAREFGVSVGLIEASRLGGTCVNVGCVPKKVMYYCAAHAEAIRDHSDYGFDVTLNKFDFSKIKNSRDAYIRRLNSIYETNLKNSGVELIRGFGVFDDDGSVIVNGQKYRGKHTLIATGGKPTIPNIPGAELGTDSDGFFEIDELPKKCVIVGAGYIAVEIGGVLATLGSESHLLIRKNKVLRSFDEMISDVVTEQIEKAKNTTLHKECQVSEIIKNSNDEVNKLFWCIGRDPLTKKLNLDKVGVKTNEVGEVIVDDYQNTTNKNIYAVGDICGKFLLTPVAIAAGRRLAHRLFNKEQSNKLIYENIATVVFSHPLVGTVGMTEEEAIQKYGIDNVLIYKSKFNPMYFAVCEYKEPTAMKLVCVGKEEKVVGVHIVGQGADEMLQGFAVAVNMGATKAQFDNTVAIHPTSAEELVTMRGAIKPTKK</sequence>
<dbReference type="InterPro" id="IPR001100">
    <property type="entry name" value="Pyr_nuc-diS_OxRdtase"/>
</dbReference>